<dbReference type="STRING" id="1354746.A0A0B2UJJ1"/>
<dbReference type="GO" id="GO:0005783">
    <property type="term" value="C:endoplasmic reticulum"/>
    <property type="evidence" value="ECO:0007669"/>
    <property type="project" value="TreeGrafter"/>
</dbReference>
<dbReference type="InParanoid" id="A0A0B2UJJ1"/>
<sequence>MPNLVYSKSSKRISWETNTGVATLSHVGIASNKHDLKQIEFQTILGVLKIEQSSGPSSEYLVCVTEGSFKGIYRNAEIYKIERIRFINTCNPEKTEEITSQIKGFIQSHDFYYFLGSSFLEDEFEWNKHMKVNLLRYSEQDSCAYKLSHSPHLGKDTDFEISTLFCGFFIESIFKASAELYNMTLLSLVSSSKVGTRYLCRGIDADGNVSMFVKTRFVIRCNKQTMFDFTIVRGSVPLFWSQKEYGFPTKVSICADEPGAHKAFIKHFEKLTREYGKIHVVNLLGEKKDEKLLTSSFSKLLDTEEIPYTEFDLNAYANDYDNMKFLLYFKLQDVCMHDVVFRVNCLDCLDRTNVAQSLICMFYLEKIVHDREVLKRMQECWSENGNALSNLYTGSDAMKGDLALQGKRSLMGYMDDIIISATRLINGRFIDKQKHGIINTLLEKSGDNTYNEDNE</sequence>
<dbReference type="InterPro" id="IPR002013">
    <property type="entry name" value="SAC_dom"/>
</dbReference>
<dbReference type="OrthoDB" id="405996at2759"/>
<comment type="caution">
    <text evidence="2">The sequence shown here is derived from an EMBL/GenBank/DDBJ whole genome shotgun (WGS) entry which is preliminary data.</text>
</comment>
<evidence type="ECO:0000313" key="3">
    <source>
        <dbReference type="Proteomes" id="UP000031056"/>
    </source>
</evidence>
<feature type="domain" description="SAC" evidence="1">
    <location>
        <begin position="121"/>
        <end position="394"/>
    </location>
</feature>
<dbReference type="GO" id="GO:0046856">
    <property type="term" value="P:phosphatidylinositol dephosphorylation"/>
    <property type="evidence" value="ECO:0007669"/>
    <property type="project" value="TreeGrafter"/>
</dbReference>
<organism evidence="2 3">
    <name type="scientific">Ordospora colligata OC4</name>
    <dbReference type="NCBI Taxonomy" id="1354746"/>
    <lineage>
        <taxon>Eukaryota</taxon>
        <taxon>Fungi</taxon>
        <taxon>Fungi incertae sedis</taxon>
        <taxon>Microsporidia</taxon>
        <taxon>Ordosporidae</taxon>
        <taxon>Ordospora</taxon>
    </lineage>
</organism>
<dbReference type="Pfam" id="PF02383">
    <property type="entry name" value="Syja_N"/>
    <property type="match status" value="1"/>
</dbReference>
<dbReference type="HOGENOM" id="CLU_003016_7_4_1"/>
<dbReference type="Proteomes" id="UP000031056">
    <property type="component" value="Unassembled WGS sequence"/>
</dbReference>
<dbReference type="EMBL" id="JOKQ01000009">
    <property type="protein sequence ID" value="KHN69212.1"/>
    <property type="molecule type" value="Genomic_DNA"/>
</dbReference>
<evidence type="ECO:0000313" key="2">
    <source>
        <dbReference type="EMBL" id="KHN69212.1"/>
    </source>
</evidence>
<keyword evidence="3" id="KW-1185">Reference proteome</keyword>
<accession>A0A0B2UJJ1</accession>
<protein>
    <submittedName>
        <fullName evidence="2">Phosphoinositide polyphosphatase</fullName>
    </submittedName>
</protein>
<gene>
    <name evidence="2" type="ORF">M896_091400</name>
</gene>
<dbReference type="RefSeq" id="XP_014563254.1">
    <property type="nucleotide sequence ID" value="XM_014707768.1"/>
</dbReference>
<evidence type="ECO:0000259" key="1">
    <source>
        <dbReference type="PROSITE" id="PS50275"/>
    </source>
</evidence>
<dbReference type="PROSITE" id="PS50275">
    <property type="entry name" value="SAC"/>
    <property type="match status" value="1"/>
</dbReference>
<dbReference type="VEuPathDB" id="MicrosporidiaDB:M896_091400"/>
<reference evidence="2 3" key="1">
    <citation type="journal article" date="2014" name="MBio">
        <title>The Ordospora colligata genome; evolution of extreme reduction in microsporidia and host-to-parasite horizontal gene transfer.</title>
        <authorList>
            <person name="Pombert J.-F."/>
            <person name="Haag K.L."/>
            <person name="Beidas S."/>
            <person name="Ebert D."/>
            <person name="Keeling P.J."/>
        </authorList>
    </citation>
    <scope>NUCLEOTIDE SEQUENCE [LARGE SCALE GENOMIC DNA]</scope>
    <source>
        <strain evidence="2 3">OC4</strain>
    </source>
</reference>
<dbReference type="PANTHER" id="PTHR45662">
    <property type="entry name" value="PHOSPHATIDYLINOSITIDE PHOSPHATASE SAC1"/>
    <property type="match status" value="1"/>
</dbReference>
<dbReference type="PANTHER" id="PTHR45662:SF2">
    <property type="entry name" value="PHOSPHATIDYLINOSITOL-3-PHOSPHATASE SAC1"/>
    <property type="match status" value="1"/>
</dbReference>
<dbReference type="AlphaFoldDB" id="A0A0B2UJJ1"/>
<dbReference type="GO" id="GO:0043812">
    <property type="term" value="F:phosphatidylinositol-4-phosphate phosphatase activity"/>
    <property type="evidence" value="ECO:0007669"/>
    <property type="project" value="TreeGrafter"/>
</dbReference>
<name>A0A0B2UJJ1_9MICR</name>
<proteinExistence type="predicted"/>
<dbReference type="GeneID" id="26262353"/>